<organism evidence="1 2">
    <name type="scientific">Curvibacter cyanobacteriorum</name>
    <dbReference type="NCBI Taxonomy" id="3026422"/>
    <lineage>
        <taxon>Bacteria</taxon>
        <taxon>Pseudomonadati</taxon>
        <taxon>Pseudomonadota</taxon>
        <taxon>Betaproteobacteria</taxon>
        <taxon>Burkholderiales</taxon>
        <taxon>Comamonadaceae</taxon>
        <taxon>Curvibacter</taxon>
    </lineage>
</organism>
<reference evidence="1 2" key="1">
    <citation type="submission" date="2023-02" db="EMBL/GenBank/DDBJ databases">
        <title>Bacterial whole genomic sequence of Curvibacter sp. HBC61.</title>
        <authorList>
            <person name="Le V."/>
            <person name="Ko S.-R."/>
            <person name="Ahn C.-Y."/>
            <person name="Oh H.-M."/>
        </authorList>
    </citation>
    <scope>NUCLEOTIDE SEQUENCE [LARGE SCALE GENOMIC DNA]</scope>
    <source>
        <strain evidence="1 2">HBC61</strain>
    </source>
</reference>
<keyword evidence="2" id="KW-1185">Reference proteome</keyword>
<dbReference type="EMBL" id="JAQSIP010000008">
    <property type="protein sequence ID" value="MDD0840123.1"/>
    <property type="molecule type" value="Genomic_DNA"/>
</dbReference>
<dbReference type="RefSeq" id="WP_273952868.1">
    <property type="nucleotide sequence ID" value="NZ_JAQSIP010000008.1"/>
</dbReference>
<evidence type="ECO:0000313" key="1">
    <source>
        <dbReference type="EMBL" id="MDD0840123.1"/>
    </source>
</evidence>
<accession>A0ABT5N1D3</accession>
<name>A0ABT5N1D3_9BURK</name>
<sequence>MGHALTSVGGFPTWHDLSHPGLDVGHWAYSASHALRDYFKHQGVRVVWLPAFYCPDTVDFLALDFSVRRYAAAQPARPEIPVVAQAGDGIVLYPPLGQTTGCRWPALAALRERGLQAVLDLVHDLHAAPHWHAQGWNTVVSFRKFYPVPCGARLLSEALSPNADQLERAVPDSELDAACLTLRQPRTEGYARFKQHEAQLHRPEATLPAWVPKLVASLDEAAFRQARQTAYQGLHQQLGPINQFFEATDCAPALGQAPIAYPFYQAGLDSAALRQRLAGEGIFIPHFWPGLAPVPGPSPWQDSLLLPTGPLLGASQLDRLVAQLRALLPTFTKDSP</sequence>
<proteinExistence type="predicted"/>
<comment type="caution">
    <text evidence="1">The sequence shown here is derived from an EMBL/GenBank/DDBJ whole genome shotgun (WGS) entry which is preliminary data.</text>
</comment>
<evidence type="ECO:0008006" key="3">
    <source>
        <dbReference type="Google" id="ProtNLM"/>
    </source>
</evidence>
<gene>
    <name evidence="1" type="ORF">PSQ40_16175</name>
</gene>
<evidence type="ECO:0000313" key="2">
    <source>
        <dbReference type="Proteomes" id="UP001528673"/>
    </source>
</evidence>
<dbReference type="Proteomes" id="UP001528673">
    <property type="component" value="Unassembled WGS sequence"/>
</dbReference>
<protein>
    <recommendedName>
        <fullName evidence="3">DegT/DnrJ/EryC1/StrS aminotransferase family protein</fullName>
    </recommendedName>
</protein>